<gene>
    <name evidence="2" type="ORF">ANCCAN_14798</name>
</gene>
<sequence length="455" mass="50981">MRKNLEVSQESVRRFYIDCNAKYHATMGWNDDDKKRSSKASQEAVSTNSDSNEVPLAEGLNRGLKRPGSHLGWCFFAQVPACFSIFGIGRLSDEENTTKSCKVKKSESEEADACSESSATSTCGPSTSRGDAPARSSQDDVVVLSEDTNTDNKRLEFSMLSEPNDEKDVASLLLSKYNPTTTCTKEPSTSNLVQGETCTLCGASGSAINFQTASVEPQHNIVLLSFLLMQNLVDFGRAVAFYKRAQCVHAMVCKRHYIKAASRLALDIKKGYEKRPLGGKDETLQQLDYALNIIVLYRDLIDANVDLQRSHIKKFFDECLERFWYRNRWTACKREGRVRQNKTEKPMQHVGSYAPCDDHSYTLSARRQLTKQYRSTGESRQLCSNTSEPVMEAVDSSSSDDCLPLFDDGKEEKPSINEEISAMDLIEEVEPTGEGISNFYQILTHALLQILYIFG</sequence>
<organism evidence="2 3">
    <name type="scientific">Ancylostoma caninum</name>
    <name type="common">Dog hookworm</name>
    <dbReference type="NCBI Taxonomy" id="29170"/>
    <lineage>
        <taxon>Eukaryota</taxon>
        <taxon>Metazoa</taxon>
        <taxon>Ecdysozoa</taxon>
        <taxon>Nematoda</taxon>
        <taxon>Chromadorea</taxon>
        <taxon>Rhabditida</taxon>
        <taxon>Rhabditina</taxon>
        <taxon>Rhabditomorpha</taxon>
        <taxon>Strongyloidea</taxon>
        <taxon>Ancylostomatidae</taxon>
        <taxon>Ancylostomatinae</taxon>
        <taxon>Ancylostoma</taxon>
    </lineage>
</organism>
<dbReference type="Proteomes" id="UP000252519">
    <property type="component" value="Unassembled WGS sequence"/>
</dbReference>
<evidence type="ECO:0000313" key="2">
    <source>
        <dbReference type="EMBL" id="RCN39270.1"/>
    </source>
</evidence>
<feature type="region of interest" description="Disordered" evidence="1">
    <location>
        <begin position="114"/>
        <end position="140"/>
    </location>
</feature>
<dbReference type="EMBL" id="JOJR01000347">
    <property type="protein sequence ID" value="RCN39270.1"/>
    <property type="molecule type" value="Genomic_DNA"/>
</dbReference>
<comment type="caution">
    <text evidence="2">The sequence shown here is derived from an EMBL/GenBank/DDBJ whole genome shotgun (WGS) entry which is preliminary data.</text>
</comment>
<accession>A0A368G8E1</accession>
<evidence type="ECO:0000313" key="3">
    <source>
        <dbReference type="Proteomes" id="UP000252519"/>
    </source>
</evidence>
<name>A0A368G8E1_ANCCA</name>
<dbReference type="AlphaFoldDB" id="A0A368G8E1"/>
<feature type="non-terminal residue" evidence="2">
    <location>
        <position position="455"/>
    </location>
</feature>
<reference evidence="2 3" key="1">
    <citation type="submission" date="2014-10" db="EMBL/GenBank/DDBJ databases">
        <title>Draft genome of the hookworm Ancylostoma caninum.</title>
        <authorList>
            <person name="Mitreva M."/>
        </authorList>
    </citation>
    <scope>NUCLEOTIDE SEQUENCE [LARGE SCALE GENOMIC DNA]</scope>
    <source>
        <strain evidence="2 3">Baltimore</strain>
    </source>
</reference>
<feature type="compositionally biased region" description="Low complexity" evidence="1">
    <location>
        <begin position="114"/>
        <end position="123"/>
    </location>
</feature>
<dbReference type="STRING" id="29170.A0A368G8E1"/>
<feature type="region of interest" description="Disordered" evidence="1">
    <location>
        <begin position="30"/>
        <end position="55"/>
    </location>
</feature>
<protein>
    <submittedName>
        <fullName evidence="2">Uncharacterized protein</fullName>
    </submittedName>
</protein>
<keyword evidence="3" id="KW-1185">Reference proteome</keyword>
<proteinExistence type="predicted"/>
<feature type="compositionally biased region" description="Polar residues" evidence="1">
    <location>
        <begin position="39"/>
        <end position="52"/>
    </location>
</feature>
<evidence type="ECO:0000256" key="1">
    <source>
        <dbReference type="SAM" id="MobiDB-lite"/>
    </source>
</evidence>